<evidence type="ECO:0000313" key="3">
    <source>
        <dbReference type="Proteomes" id="UP000471190"/>
    </source>
</evidence>
<dbReference type="EMBL" id="JAADZA010000002">
    <property type="protein sequence ID" value="NEV09735.1"/>
    <property type="molecule type" value="Genomic_DNA"/>
</dbReference>
<evidence type="ECO:0000313" key="1">
    <source>
        <dbReference type="EMBL" id="MBB6494038.1"/>
    </source>
</evidence>
<dbReference type="RefSeq" id="WP_015340499.1">
    <property type="nucleotide sequence ID" value="NZ_JAADZA010000002.1"/>
</dbReference>
<dbReference type="AlphaFoldDB" id="A0A6P1C306"/>
<evidence type="ECO:0000313" key="2">
    <source>
        <dbReference type="EMBL" id="NEV09735.1"/>
    </source>
</evidence>
<dbReference type="Proteomes" id="UP000526625">
    <property type="component" value="Unassembled WGS sequence"/>
</dbReference>
<keyword evidence="4" id="KW-1185">Reference proteome</keyword>
<reference evidence="1 4" key="2">
    <citation type="submission" date="2020-08" db="EMBL/GenBank/DDBJ databases">
        <title>Genomic Encyclopedia of Type Strains, Phase IV (KMG-V): Genome sequencing to study the core and pangenomes of soil and plant-associated prokaryotes.</title>
        <authorList>
            <person name="Whitman W."/>
        </authorList>
    </citation>
    <scope>NUCLEOTIDE SEQUENCE [LARGE SCALE GENOMIC DNA]</scope>
    <source>
        <strain evidence="1 4">SEMIA 4059</strain>
    </source>
</reference>
<gene>
    <name evidence="1" type="ORF">GGD45_004475</name>
    <name evidence="2" type="ORF">GXW80_01915</name>
</gene>
<evidence type="ECO:0000313" key="4">
    <source>
        <dbReference type="Proteomes" id="UP000526625"/>
    </source>
</evidence>
<protein>
    <submittedName>
        <fullName evidence="2">Uncharacterized protein</fullName>
    </submittedName>
</protein>
<dbReference type="EMBL" id="JACHBF010000014">
    <property type="protein sequence ID" value="MBB6494038.1"/>
    <property type="molecule type" value="Genomic_DNA"/>
</dbReference>
<accession>A0A6P1C306</accession>
<name>A0A6P1C306_RHITR</name>
<comment type="caution">
    <text evidence="2">The sequence shown here is derived from an EMBL/GenBank/DDBJ whole genome shotgun (WGS) entry which is preliminary data.</text>
</comment>
<reference evidence="2 3" key="1">
    <citation type="submission" date="2020-02" db="EMBL/GenBank/DDBJ databases">
        <title>Draft genome sequence of Rhizobium tropici.</title>
        <authorList>
            <person name="Khayi S."/>
            <person name="Jemo M."/>
        </authorList>
    </citation>
    <scope>NUCLEOTIDE SEQUENCE [LARGE SCALE GENOMIC DNA]</scope>
    <source>
        <strain evidence="2 3">A12</strain>
    </source>
</reference>
<proteinExistence type="predicted"/>
<sequence>MADEDIQNNIRSALQSIIAGEKQRLDTMFNKSDDDNIKRVEKLKPVIAALEAIKAEITDYPEIEFKSYGYMANVVINDKGGNHRLSISTTYGSDANEHFTVEENQYFSFGDFIEKFHQCRGEDEVIRLVMDAIGKHIALKKSLADRKQK</sequence>
<organism evidence="2 3">
    <name type="scientific">Rhizobium tropici</name>
    <dbReference type="NCBI Taxonomy" id="398"/>
    <lineage>
        <taxon>Bacteria</taxon>
        <taxon>Pseudomonadati</taxon>
        <taxon>Pseudomonadota</taxon>
        <taxon>Alphaproteobacteria</taxon>
        <taxon>Hyphomicrobiales</taxon>
        <taxon>Rhizobiaceae</taxon>
        <taxon>Rhizobium/Agrobacterium group</taxon>
        <taxon>Rhizobium</taxon>
    </lineage>
</organism>
<dbReference type="Proteomes" id="UP000471190">
    <property type="component" value="Unassembled WGS sequence"/>
</dbReference>